<dbReference type="FunFam" id="3.30.310.10:FF:000007">
    <property type="entry name" value="TATA-box-binding protein"/>
    <property type="match status" value="1"/>
</dbReference>
<dbReference type="EMBL" id="MT631559">
    <property type="protein sequence ID" value="QNO54035.1"/>
    <property type="molecule type" value="Genomic_DNA"/>
</dbReference>
<dbReference type="GO" id="GO:0006352">
    <property type="term" value="P:DNA-templated transcription initiation"/>
    <property type="evidence" value="ECO:0007669"/>
    <property type="project" value="InterPro"/>
</dbReference>
<keyword evidence="3 7" id="KW-0805">Transcription regulation</keyword>
<evidence type="ECO:0000256" key="5">
    <source>
        <dbReference type="ARBA" id="ARBA00023163"/>
    </source>
</evidence>
<comment type="function">
    <text evidence="6 7 8">General factor that plays a role in the activation of archaeal genes transcribed by RNA polymerase. Binds specifically to the TATA box promoter element which lies close to the position of transcription initiation.</text>
</comment>
<evidence type="ECO:0000256" key="4">
    <source>
        <dbReference type="ARBA" id="ARBA00023125"/>
    </source>
</evidence>
<feature type="repeat" description="1" evidence="7">
    <location>
        <begin position="8"/>
        <end position="84"/>
    </location>
</feature>
<reference evidence="9" key="1">
    <citation type="submission" date="2020-06" db="EMBL/GenBank/DDBJ databases">
        <title>Unique genomic features of the anaerobic methanotrophic archaea.</title>
        <authorList>
            <person name="Chadwick G.L."/>
            <person name="Skennerton C.T."/>
            <person name="Laso-Perez R."/>
            <person name="Leu A.O."/>
            <person name="Speth D.R."/>
            <person name="Yu H."/>
            <person name="Morgan-Lang C."/>
            <person name="Hatzenpichler R."/>
            <person name="Goudeau D."/>
            <person name="Malmstrom R."/>
            <person name="Brazelton W.J."/>
            <person name="Woyke T."/>
            <person name="Hallam S.J."/>
            <person name="Tyson G.W."/>
            <person name="Wegener G."/>
            <person name="Boetius A."/>
            <person name="Orphan V."/>
        </authorList>
    </citation>
    <scope>NUCLEOTIDE SEQUENCE</scope>
</reference>
<comment type="similarity">
    <text evidence="1 7 8">Belongs to the TBP family.</text>
</comment>
<keyword evidence="4 7" id="KW-0238">DNA-binding</keyword>
<dbReference type="AlphaFoldDB" id="A0A7G9Z1A1"/>
<gene>
    <name evidence="9" type="primary">tbp2</name>
    <name evidence="7" type="synonym">tbp</name>
    <name evidence="9" type="ORF">KFAGBJAM_00017</name>
</gene>
<dbReference type="Gene3D" id="3.30.310.10">
    <property type="entry name" value="TATA-Binding Protein"/>
    <property type="match status" value="2"/>
</dbReference>
<organism evidence="9">
    <name type="scientific">Candidatus Methanophagaceae archaeon ANME-1 ERB6</name>
    <dbReference type="NCBI Taxonomy" id="2759912"/>
    <lineage>
        <taxon>Archaea</taxon>
        <taxon>Methanobacteriati</taxon>
        <taxon>Methanobacteriota</taxon>
        <taxon>Stenosarchaea group</taxon>
        <taxon>Methanomicrobia</taxon>
        <taxon>Candidatus Methanophagales</taxon>
        <taxon>Candidatus Methanophagaceae</taxon>
    </lineage>
</organism>
<dbReference type="NCBIfam" id="NF001593">
    <property type="entry name" value="PRK00394.1-2"/>
    <property type="match status" value="1"/>
</dbReference>
<proteinExistence type="inferred from homology"/>
<dbReference type="SUPFAM" id="SSF55945">
    <property type="entry name" value="TATA-box binding protein-like"/>
    <property type="match status" value="2"/>
</dbReference>
<dbReference type="PRINTS" id="PR00686">
    <property type="entry name" value="TIFACTORIID"/>
</dbReference>
<evidence type="ECO:0000256" key="8">
    <source>
        <dbReference type="RuleBase" id="RU000523"/>
    </source>
</evidence>
<name>A0A7G9Z1A1_9EURY</name>
<dbReference type="GO" id="GO:0003700">
    <property type="term" value="F:DNA-binding transcription factor activity"/>
    <property type="evidence" value="ECO:0007669"/>
    <property type="project" value="UniProtKB-UniRule"/>
</dbReference>
<keyword evidence="2 7" id="KW-0677">Repeat</keyword>
<dbReference type="Pfam" id="PF00352">
    <property type="entry name" value="TBP"/>
    <property type="match status" value="2"/>
</dbReference>
<dbReference type="GO" id="GO:0003677">
    <property type="term" value="F:DNA binding"/>
    <property type="evidence" value="ECO:0007669"/>
    <property type="project" value="UniProtKB-KW"/>
</dbReference>
<comment type="caution">
    <text evidence="7">Lacks conserved residue(s) required for the propagation of feature annotation.</text>
</comment>
<evidence type="ECO:0000313" key="9">
    <source>
        <dbReference type="EMBL" id="QNO54035.1"/>
    </source>
</evidence>
<dbReference type="InterPro" id="IPR012295">
    <property type="entry name" value="TBP_dom_sf"/>
</dbReference>
<dbReference type="PROSITE" id="PS00351">
    <property type="entry name" value="TFIID"/>
    <property type="match status" value="1"/>
</dbReference>
<evidence type="ECO:0000256" key="2">
    <source>
        <dbReference type="ARBA" id="ARBA00022737"/>
    </source>
</evidence>
<sequence length="183" mass="20238">MTKLNIKVENVVANARIADELDLNYIESQLEDAVFTKKKFPGLVYRTKDPKSAFLIFRSGKLVCTGSKTEEGVRKVMDKLSADLRGIGVEVVEHPEFRVQNIVASASVGRELNLGAIVVGLELEGMEYEPEVFPGLVYRIKEPKSAILIFSSGRLVITGGKTIEDCEKSVEVLLDKLRQIGLL</sequence>
<accession>A0A7G9Z1A1</accession>
<evidence type="ECO:0000256" key="3">
    <source>
        <dbReference type="ARBA" id="ARBA00023015"/>
    </source>
</evidence>
<protein>
    <recommendedName>
        <fullName evidence="7">TATA-box-binding protein</fullName>
    </recommendedName>
    <alternativeName>
        <fullName evidence="7">Box A-binding protein</fullName>
        <shortName evidence="7">BAP</shortName>
    </alternativeName>
    <alternativeName>
        <fullName evidence="7">TATA sequence-binding protein</fullName>
        <shortName evidence="7">TBP</shortName>
    </alternativeName>
    <alternativeName>
        <fullName evidence="7">TATA-box factor</fullName>
    </alternativeName>
</protein>
<dbReference type="PANTHER" id="PTHR10126">
    <property type="entry name" value="TATA-BOX BINDING PROTEIN"/>
    <property type="match status" value="1"/>
</dbReference>
<dbReference type="InterPro" id="IPR030491">
    <property type="entry name" value="TBP_CS"/>
</dbReference>
<dbReference type="InterPro" id="IPR000814">
    <property type="entry name" value="TBP"/>
</dbReference>
<evidence type="ECO:0000256" key="7">
    <source>
        <dbReference type="HAMAP-Rule" id="MF_00408"/>
    </source>
</evidence>
<keyword evidence="5 7" id="KW-0804">Transcription</keyword>
<evidence type="ECO:0000256" key="1">
    <source>
        <dbReference type="ARBA" id="ARBA00005560"/>
    </source>
</evidence>
<dbReference type="HAMAP" id="MF_00408">
    <property type="entry name" value="TATA_bind_prot_arch"/>
    <property type="match status" value="1"/>
</dbReference>
<evidence type="ECO:0000256" key="6">
    <source>
        <dbReference type="ARBA" id="ARBA00025680"/>
    </source>
</evidence>